<dbReference type="InterPro" id="IPR016983">
    <property type="entry name" value="UCP031804"/>
</dbReference>
<sequence>MEIPDLSQYKEKFTKNGFIEKIHRIAKRAGAKLVYAALVLYYLIESDKVSLKDKAMIIGALGYLISPLDLVPDAIPIAGLGDDLSILIFVLNKVWGDVDEEIKKKAHDKLSQWFDEEEMKATDNLFKDNAEDIPV</sequence>
<dbReference type="AlphaFoldDB" id="A0A096AKK7"/>
<keyword evidence="3" id="KW-1133">Transmembrane helix</keyword>
<name>A0A096AKK7_9BACT</name>
<comment type="subcellular location">
    <subcellularLocation>
        <location evidence="1">Endomembrane system</location>
        <topology evidence="1">Multi-pass membrane protein</topology>
    </subcellularLocation>
</comment>
<feature type="domain" description="DUF1232" evidence="5">
    <location>
        <begin position="54"/>
        <end position="89"/>
    </location>
</feature>
<evidence type="ECO:0000256" key="3">
    <source>
        <dbReference type="ARBA" id="ARBA00022989"/>
    </source>
</evidence>
<evidence type="ECO:0000313" key="7">
    <source>
        <dbReference type="Proteomes" id="UP000029538"/>
    </source>
</evidence>
<evidence type="ECO:0000313" key="6">
    <source>
        <dbReference type="EMBL" id="KGF47320.1"/>
    </source>
</evidence>
<comment type="caution">
    <text evidence="6">The sequence shown here is derived from an EMBL/GenBank/DDBJ whole genome shotgun (WGS) entry which is preliminary data.</text>
</comment>
<dbReference type="Pfam" id="PF06803">
    <property type="entry name" value="DUF1232"/>
    <property type="match status" value="1"/>
</dbReference>
<gene>
    <name evidence="6" type="ORF">HMPREF0654_10125</name>
</gene>
<dbReference type="GO" id="GO:0012505">
    <property type="term" value="C:endomembrane system"/>
    <property type="evidence" value="ECO:0007669"/>
    <property type="project" value="UniProtKB-SubCell"/>
</dbReference>
<accession>A0A096AKK7</accession>
<dbReference type="InterPro" id="IPR010652">
    <property type="entry name" value="DUF1232"/>
</dbReference>
<protein>
    <recommendedName>
        <fullName evidence="5">DUF1232 domain-containing protein</fullName>
    </recommendedName>
</protein>
<reference evidence="6 7" key="1">
    <citation type="submission" date="2014-07" db="EMBL/GenBank/DDBJ databases">
        <authorList>
            <person name="McCorrison J."/>
            <person name="Sanka R."/>
            <person name="Torralba M."/>
            <person name="Gillis M."/>
            <person name="Haft D.H."/>
            <person name="Methe B."/>
            <person name="Sutton G."/>
            <person name="Nelson K.E."/>
        </authorList>
    </citation>
    <scope>NUCLEOTIDE SEQUENCE [LARGE SCALE GENOMIC DNA]</scope>
    <source>
        <strain evidence="6 7">DNF00882</strain>
    </source>
</reference>
<evidence type="ECO:0000256" key="2">
    <source>
        <dbReference type="ARBA" id="ARBA00022692"/>
    </source>
</evidence>
<evidence type="ECO:0000259" key="5">
    <source>
        <dbReference type="Pfam" id="PF06803"/>
    </source>
</evidence>
<dbReference type="PIRSF" id="PIRSF031804">
    <property type="entry name" value="UCP031804"/>
    <property type="match status" value="1"/>
</dbReference>
<evidence type="ECO:0000256" key="1">
    <source>
        <dbReference type="ARBA" id="ARBA00004127"/>
    </source>
</evidence>
<dbReference type="RefSeq" id="WP_036884482.1">
    <property type="nucleotide sequence ID" value="NZ_JRNR01000113.1"/>
</dbReference>
<proteinExistence type="predicted"/>
<organism evidence="6 7">
    <name type="scientific">Prevotella disiens DNF00882</name>
    <dbReference type="NCBI Taxonomy" id="1401075"/>
    <lineage>
        <taxon>Bacteria</taxon>
        <taxon>Pseudomonadati</taxon>
        <taxon>Bacteroidota</taxon>
        <taxon>Bacteroidia</taxon>
        <taxon>Bacteroidales</taxon>
        <taxon>Prevotellaceae</taxon>
        <taxon>Prevotella</taxon>
    </lineage>
</organism>
<keyword evidence="2" id="KW-0812">Transmembrane</keyword>
<keyword evidence="4" id="KW-0472">Membrane</keyword>
<evidence type="ECO:0000256" key="4">
    <source>
        <dbReference type="ARBA" id="ARBA00023136"/>
    </source>
</evidence>
<dbReference type="Proteomes" id="UP000029538">
    <property type="component" value="Unassembled WGS sequence"/>
</dbReference>
<dbReference type="EMBL" id="JRNR01000113">
    <property type="protein sequence ID" value="KGF47320.1"/>
    <property type="molecule type" value="Genomic_DNA"/>
</dbReference>